<dbReference type="AlphaFoldDB" id="A0A926ITP9"/>
<accession>A0A926ITP9</accession>
<evidence type="ECO:0000313" key="1">
    <source>
        <dbReference type="EMBL" id="MBC8596820.1"/>
    </source>
</evidence>
<name>A0A926ITP9_9FIRM</name>
<gene>
    <name evidence="1" type="ORF">H8706_08065</name>
</gene>
<organism evidence="1 2">
    <name type="scientific">Qingrenia yutianensis</name>
    <dbReference type="NCBI Taxonomy" id="2763676"/>
    <lineage>
        <taxon>Bacteria</taxon>
        <taxon>Bacillati</taxon>
        <taxon>Bacillota</taxon>
        <taxon>Clostridia</taxon>
        <taxon>Eubacteriales</taxon>
        <taxon>Oscillospiraceae</taxon>
        <taxon>Qingrenia</taxon>
    </lineage>
</organism>
<dbReference type="RefSeq" id="WP_262432204.1">
    <property type="nucleotide sequence ID" value="NZ_JACRTE010000009.1"/>
</dbReference>
<proteinExistence type="predicted"/>
<evidence type="ECO:0000313" key="2">
    <source>
        <dbReference type="Proteomes" id="UP000647416"/>
    </source>
</evidence>
<dbReference type="EMBL" id="JACRTE010000009">
    <property type="protein sequence ID" value="MBC8596820.1"/>
    <property type="molecule type" value="Genomic_DNA"/>
</dbReference>
<comment type="caution">
    <text evidence="1">The sequence shown here is derived from an EMBL/GenBank/DDBJ whole genome shotgun (WGS) entry which is preliminary data.</text>
</comment>
<keyword evidence="2" id="KW-1185">Reference proteome</keyword>
<dbReference type="Proteomes" id="UP000647416">
    <property type="component" value="Unassembled WGS sequence"/>
</dbReference>
<sequence>MKSSERDLVWTNNVLFFKTNKDASFVLSDIESTLENTAHDYIIKRFLKK</sequence>
<protein>
    <submittedName>
        <fullName evidence="1">Uncharacterized protein</fullName>
    </submittedName>
</protein>
<reference evidence="1" key="1">
    <citation type="submission" date="2020-08" db="EMBL/GenBank/DDBJ databases">
        <title>Genome public.</title>
        <authorList>
            <person name="Liu C."/>
            <person name="Sun Q."/>
        </authorList>
    </citation>
    <scope>NUCLEOTIDE SEQUENCE</scope>
    <source>
        <strain evidence="1">NSJ-50</strain>
    </source>
</reference>